<dbReference type="GO" id="GO:0052689">
    <property type="term" value="F:carboxylic ester hydrolase activity"/>
    <property type="evidence" value="ECO:0007669"/>
    <property type="project" value="TreeGrafter"/>
</dbReference>
<comment type="caution">
    <text evidence="2">The sequence shown here is derived from an EMBL/GenBank/DDBJ whole genome shotgun (WGS) entry which is preliminary data.</text>
</comment>
<reference evidence="2 3" key="1">
    <citation type="submission" date="2016-11" db="EMBL/GenBank/DDBJ databases">
        <title>Whole genomes of Flavobacteriaceae.</title>
        <authorList>
            <person name="Stine C."/>
            <person name="Li C."/>
            <person name="Tadesse D."/>
        </authorList>
    </citation>
    <scope>NUCLEOTIDE SEQUENCE [LARGE SCALE GENOMIC DNA]</scope>
    <source>
        <strain evidence="2 3">DSM 24704</strain>
    </source>
</reference>
<evidence type="ECO:0000313" key="2">
    <source>
        <dbReference type="EMBL" id="OXG05616.1"/>
    </source>
</evidence>
<dbReference type="InterPro" id="IPR029058">
    <property type="entry name" value="AB_hydrolase_fold"/>
</dbReference>
<dbReference type="AlphaFoldDB" id="A0A227P8U3"/>
<dbReference type="Gene3D" id="3.40.50.1820">
    <property type="entry name" value="alpha/beta hydrolase"/>
    <property type="match status" value="1"/>
</dbReference>
<dbReference type="PANTHER" id="PTHR43265">
    <property type="entry name" value="ESTERASE ESTD"/>
    <property type="match status" value="1"/>
</dbReference>
<evidence type="ECO:0000313" key="3">
    <source>
        <dbReference type="Proteomes" id="UP000214684"/>
    </source>
</evidence>
<dbReference type="SUPFAM" id="SSF53474">
    <property type="entry name" value="alpha/beta-Hydrolases"/>
    <property type="match status" value="1"/>
</dbReference>
<dbReference type="OrthoDB" id="1118238at2"/>
<dbReference type="RefSeq" id="WP_089479946.1">
    <property type="nucleotide sequence ID" value="NZ_MUGS01000021.1"/>
</dbReference>
<evidence type="ECO:0000256" key="1">
    <source>
        <dbReference type="SAM" id="SignalP"/>
    </source>
</evidence>
<accession>A0A227P8U3</accession>
<dbReference type="InterPro" id="IPR053145">
    <property type="entry name" value="AB_hydrolase_Est10"/>
</dbReference>
<feature type="signal peptide" evidence="1">
    <location>
        <begin position="1"/>
        <end position="22"/>
    </location>
</feature>
<dbReference type="Proteomes" id="UP000214684">
    <property type="component" value="Unassembled WGS sequence"/>
</dbReference>
<proteinExistence type="predicted"/>
<keyword evidence="1" id="KW-0732">Signal</keyword>
<evidence type="ECO:0008006" key="4">
    <source>
        <dbReference type="Google" id="ProtNLM"/>
    </source>
</evidence>
<feature type="chain" id="PRO_5030039327" description="BAAT/Acyl-CoA thioester hydrolase C-terminal domain-containing protein" evidence="1">
    <location>
        <begin position="23"/>
        <end position="337"/>
    </location>
</feature>
<sequence>MKMTKIGILFFISFFCCIVTNAQNEVDLYIKKAGFTKTILKSKNDTIVFLTSISKSRNAKPTIIFAQGSKPLPLVFYDQKYTNSIIPFSIKEYTDKFNFVIIARKGIPLIGTYDRDTQGYVNEKGEIPKEYIKNDNLYYRVSQIKSVLNHLSKDKMFKKDSIFIIGHSEGYRVISKLAEDNTKIAKLVCMSADPFNRISSSIIEERIKSFANKKDNSNQLEINELIGDYKNIPVTRIKYKDKIEFNNWLSYNENLSYESLRKFKNPILIVYGTDDIGSIHNDLIPFLLPNNNINLKAYPNYGHNFEKKEFDVNAVPLEDSYHWDEVFQDVLKWLLSK</sequence>
<keyword evidence="3" id="KW-1185">Reference proteome</keyword>
<organism evidence="2 3">
    <name type="scientific">Flavobacterium araucananum</name>
    <dbReference type="NCBI Taxonomy" id="946678"/>
    <lineage>
        <taxon>Bacteria</taxon>
        <taxon>Pseudomonadati</taxon>
        <taxon>Bacteroidota</taxon>
        <taxon>Flavobacteriia</taxon>
        <taxon>Flavobacteriales</taxon>
        <taxon>Flavobacteriaceae</taxon>
        <taxon>Flavobacterium</taxon>
    </lineage>
</organism>
<protein>
    <recommendedName>
        <fullName evidence="4">BAAT/Acyl-CoA thioester hydrolase C-terminal domain-containing protein</fullName>
    </recommendedName>
</protein>
<gene>
    <name evidence="2" type="ORF">B0A64_12980</name>
</gene>
<dbReference type="PANTHER" id="PTHR43265:SF1">
    <property type="entry name" value="ESTERASE ESTD"/>
    <property type="match status" value="1"/>
</dbReference>
<dbReference type="EMBL" id="MUGS01000021">
    <property type="protein sequence ID" value="OXG05616.1"/>
    <property type="molecule type" value="Genomic_DNA"/>
</dbReference>
<name>A0A227P8U3_9FLAO</name>